<gene>
    <name evidence="1" type="ORF">LEP1GSC151_4919</name>
</gene>
<evidence type="ECO:0000313" key="2">
    <source>
        <dbReference type="Proteomes" id="UP000011776"/>
    </source>
</evidence>
<organism evidence="1 2">
    <name type="scientific">Leptospira interrogans serovar Grippotyphosa str. LT2186</name>
    <dbReference type="NCBI Taxonomy" id="1001599"/>
    <lineage>
        <taxon>Bacteria</taxon>
        <taxon>Pseudomonadati</taxon>
        <taxon>Spirochaetota</taxon>
        <taxon>Spirochaetia</taxon>
        <taxon>Leptospirales</taxon>
        <taxon>Leptospiraceae</taxon>
        <taxon>Leptospira</taxon>
    </lineage>
</organism>
<name>M3HY57_LEPIR</name>
<comment type="caution">
    <text evidence="1">The sequence shown here is derived from an EMBL/GenBank/DDBJ whole genome shotgun (WGS) entry which is preliminary data.</text>
</comment>
<dbReference type="AlphaFoldDB" id="M3HY57"/>
<dbReference type="EMBL" id="AFME02000411">
    <property type="protein sequence ID" value="EMG08156.1"/>
    <property type="molecule type" value="Genomic_DNA"/>
</dbReference>
<dbReference type="BioCyc" id="LINT1001599:G11K9-1777-MONOMER"/>
<proteinExistence type="predicted"/>
<reference evidence="1 2" key="1">
    <citation type="submission" date="2013-02" db="EMBL/GenBank/DDBJ databases">
        <authorList>
            <person name="Harkins D.M."/>
            <person name="Durkin A.S."/>
            <person name="Brinkac L.M."/>
            <person name="Haft D.H."/>
            <person name="Selengut J.D."/>
            <person name="Sanka R."/>
            <person name="DePew J."/>
            <person name="Purushe J."/>
            <person name="Tulsiani S.M."/>
            <person name="Graham G.C."/>
            <person name="Burns M.-A."/>
            <person name="Dohnt M.F."/>
            <person name="Smythe L.D."/>
            <person name="McKay D.B."/>
            <person name="Craig S.B."/>
            <person name="Vinetz J.M."/>
            <person name="Sutton G.G."/>
            <person name="Nierman W.C."/>
            <person name="Fouts D.E."/>
        </authorList>
    </citation>
    <scope>NUCLEOTIDE SEQUENCE [LARGE SCALE GENOMIC DNA]</scope>
    <source>
        <strain evidence="1 2">LT2186</strain>
    </source>
</reference>
<accession>M3HY57</accession>
<evidence type="ECO:0000313" key="1">
    <source>
        <dbReference type="EMBL" id="EMG08156.1"/>
    </source>
</evidence>
<protein>
    <submittedName>
        <fullName evidence="1">Uncharacterized protein</fullName>
    </submittedName>
</protein>
<dbReference type="Proteomes" id="UP000011776">
    <property type="component" value="Unassembled WGS sequence"/>
</dbReference>
<sequence>MIRVWEFPHSFFMEKSGFYRANLLHRTHVYLGIDLIRMSKKPI</sequence>